<dbReference type="EMBL" id="BPLR01016369">
    <property type="protein sequence ID" value="GIY83337.1"/>
    <property type="molecule type" value="Genomic_DNA"/>
</dbReference>
<organism evidence="2 3">
    <name type="scientific">Caerostris extrusa</name>
    <name type="common">Bark spider</name>
    <name type="synonym">Caerostris bankana</name>
    <dbReference type="NCBI Taxonomy" id="172846"/>
    <lineage>
        <taxon>Eukaryota</taxon>
        <taxon>Metazoa</taxon>
        <taxon>Ecdysozoa</taxon>
        <taxon>Arthropoda</taxon>
        <taxon>Chelicerata</taxon>
        <taxon>Arachnida</taxon>
        <taxon>Araneae</taxon>
        <taxon>Araneomorphae</taxon>
        <taxon>Entelegynae</taxon>
        <taxon>Araneoidea</taxon>
        <taxon>Araneidae</taxon>
        <taxon>Caerostris</taxon>
    </lineage>
</organism>
<evidence type="ECO:0000256" key="1">
    <source>
        <dbReference type="SAM" id="Phobius"/>
    </source>
</evidence>
<protein>
    <submittedName>
        <fullName evidence="2">Uncharacterized protein</fullName>
    </submittedName>
</protein>
<reference evidence="2 3" key="1">
    <citation type="submission" date="2021-06" db="EMBL/GenBank/DDBJ databases">
        <title>Caerostris extrusa draft genome.</title>
        <authorList>
            <person name="Kono N."/>
            <person name="Arakawa K."/>
        </authorList>
    </citation>
    <scope>NUCLEOTIDE SEQUENCE [LARGE SCALE GENOMIC DNA]</scope>
</reference>
<evidence type="ECO:0000313" key="3">
    <source>
        <dbReference type="Proteomes" id="UP001054945"/>
    </source>
</evidence>
<keyword evidence="3" id="KW-1185">Reference proteome</keyword>
<gene>
    <name evidence="2" type="ORF">CEXT_344491</name>
</gene>
<name>A0AAV4WKY4_CAEEX</name>
<keyword evidence="1" id="KW-0472">Membrane</keyword>
<feature type="transmembrane region" description="Helical" evidence="1">
    <location>
        <begin position="12"/>
        <end position="38"/>
    </location>
</feature>
<dbReference type="AlphaFoldDB" id="A0AAV4WKY4"/>
<dbReference type="Proteomes" id="UP001054945">
    <property type="component" value="Unassembled WGS sequence"/>
</dbReference>
<keyword evidence="1" id="KW-1133">Transmembrane helix</keyword>
<keyword evidence="1" id="KW-0812">Transmembrane</keyword>
<evidence type="ECO:0000313" key="2">
    <source>
        <dbReference type="EMBL" id="GIY83337.1"/>
    </source>
</evidence>
<accession>A0AAV4WKY4</accession>
<proteinExistence type="predicted"/>
<sequence length="124" mass="14366">MHCPRYFQKRFLTVHYITVLISPIGISGSVRFLCLLAFELECLKSVWLDRMLVLTGRFTILLRRHCCSGLLGELFKASLKSILMCPFVNGFLCGQDGRYITLRVVARGIEWMDLERTWNETGFQ</sequence>
<comment type="caution">
    <text evidence="2">The sequence shown here is derived from an EMBL/GenBank/DDBJ whole genome shotgun (WGS) entry which is preliminary data.</text>
</comment>